<dbReference type="PANTHER" id="PTHR23068:SF25">
    <property type="entry name" value="DNA (CYTOSINE-5)-METHYLTRANSFERASE DRM2"/>
    <property type="match status" value="1"/>
</dbReference>
<dbReference type="PROSITE" id="PS51679">
    <property type="entry name" value="SAM_MT_C5"/>
    <property type="match status" value="1"/>
</dbReference>
<sequence length="357" mass="39613">MKWHQASERLIECGPLVSSTCVSVPLVGNGNTFVFKVGTQFSTGNFSCKCSDRGNICFQVHPVPLRTIRVLSLFDGIGSAYQILQNSLGLKIGTYFSCEIDSDAIQVLKHTYHGRIVLLGCVKKLNAPLLHALGRVDLLLGGSPCNNLSRVNPRRLGLHEPGSSGGLFFEYVRIRDILSDLAMRRGDPFFWFYEQTAHLDAGVCDTMSRCLGSGPVRCCSSSVVPMRRIRNFWSNVPRLSETAGELAGGRATRLQDFLMPFRQANVRCLPTLTTNSSSEQGRGRELPVLEDGSQCSLSVTECEQLFGFPPHYTDCANLSVSRRRRLLGRAWCIPLVSKLLHPIAEMFEKDLPCHNFL</sequence>
<evidence type="ECO:0000313" key="6">
    <source>
        <dbReference type="EMBL" id="KAJ1519818.1"/>
    </source>
</evidence>
<keyword evidence="3 5" id="KW-0808">Transferase</keyword>
<accession>A0AAV7X5Z6</accession>
<dbReference type="EMBL" id="JAPTSV010000016">
    <property type="protein sequence ID" value="KAJ1519818.1"/>
    <property type="molecule type" value="Genomic_DNA"/>
</dbReference>
<dbReference type="Proteomes" id="UP001075354">
    <property type="component" value="Chromosome 16"/>
</dbReference>
<dbReference type="EC" id="2.1.1.37" evidence="1"/>
<dbReference type="InterPro" id="IPR001525">
    <property type="entry name" value="C5_MeTfrase"/>
</dbReference>
<dbReference type="GO" id="GO:0005634">
    <property type="term" value="C:nucleus"/>
    <property type="evidence" value="ECO:0007669"/>
    <property type="project" value="TreeGrafter"/>
</dbReference>
<dbReference type="Gene3D" id="3.40.50.150">
    <property type="entry name" value="Vaccinia Virus protein VP39"/>
    <property type="match status" value="1"/>
</dbReference>
<keyword evidence="2 5" id="KW-0489">Methyltransferase</keyword>
<dbReference type="InterPro" id="IPR029063">
    <property type="entry name" value="SAM-dependent_MTases_sf"/>
</dbReference>
<dbReference type="AlphaFoldDB" id="A0AAV7X5Z6"/>
<comment type="similarity">
    <text evidence="5">Belongs to the class I-like SAM-binding methyltransferase superfamily. C5-methyltransferase family.</text>
</comment>
<evidence type="ECO:0000256" key="2">
    <source>
        <dbReference type="ARBA" id="ARBA00022603"/>
    </source>
</evidence>
<dbReference type="Pfam" id="PF00145">
    <property type="entry name" value="DNA_methylase"/>
    <property type="match status" value="1"/>
</dbReference>
<evidence type="ECO:0000256" key="3">
    <source>
        <dbReference type="ARBA" id="ARBA00022679"/>
    </source>
</evidence>
<dbReference type="GO" id="GO:0032259">
    <property type="term" value="P:methylation"/>
    <property type="evidence" value="ECO:0007669"/>
    <property type="project" value="UniProtKB-KW"/>
</dbReference>
<keyword evidence="7" id="KW-1185">Reference proteome</keyword>
<dbReference type="InterPro" id="IPR050390">
    <property type="entry name" value="C5-Methyltransferase"/>
</dbReference>
<dbReference type="PROSITE" id="PS00094">
    <property type="entry name" value="C5_MTASE_1"/>
    <property type="match status" value="1"/>
</dbReference>
<evidence type="ECO:0000256" key="4">
    <source>
        <dbReference type="ARBA" id="ARBA00022691"/>
    </source>
</evidence>
<evidence type="ECO:0000256" key="1">
    <source>
        <dbReference type="ARBA" id="ARBA00011975"/>
    </source>
</evidence>
<gene>
    <name evidence="6" type="ORF">ONE63_005070</name>
</gene>
<evidence type="ECO:0000256" key="5">
    <source>
        <dbReference type="PROSITE-ProRule" id="PRU01016"/>
    </source>
</evidence>
<proteinExistence type="inferred from homology"/>
<name>A0AAV7X5Z6_9NEOP</name>
<dbReference type="SUPFAM" id="SSF53335">
    <property type="entry name" value="S-adenosyl-L-methionine-dependent methyltransferases"/>
    <property type="match status" value="1"/>
</dbReference>
<comment type="caution">
    <text evidence="6">The sequence shown here is derived from an EMBL/GenBank/DDBJ whole genome shotgun (WGS) entry which is preliminary data.</text>
</comment>
<reference evidence="6" key="1">
    <citation type="submission" date="2022-12" db="EMBL/GenBank/DDBJ databases">
        <title>Chromosome-level genome assembly of the bean flower thrips Megalurothrips usitatus.</title>
        <authorList>
            <person name="Ma L."/>
            <person name="Liu Q."/>
            <person name="Li H."/>
            <person name="Cai W."/>
        </authorList>
    </citation>
    <scope>NUCLEOTIDE SEQUENCE</scope>
    <source>
        <strain evidence="6">Cailab_2022a</strain>
    </source>
</reference>
<dbReference type="Gene3D" id="2.20.70.90">
    <property type="match status" value="1"/>
</dbReference>
<dbReference type="GO" id="GO:0003886">
    <property type="term" value="F:DNA (cytosine-5-)-methyltransferase activity"/>
    <property type="evidence" value="ECO:0007669"/>
    <property type="project" value="UniProtKB-EC"/>
</dbReference>
<protein>
    <recommendedName>
        <fullName evidence="1">DNA (cytosine-5-)-methyltransferase</fullName>
        <ecNumber evidence="1">2.1.1.37</ecNumber>
    </recommendedName>
</protein>
<evidence type="ECO:0000313" key="7">
    <source>
        <dbReference type="Proteomes" id="UP001075354"/>
    </source>
</evidence>
<organism evidence="6 7">
    <name type="scientific">Megalurothrips usitatus</name>
    <name type="common">bean blossom thrips</name>
    <dbReference type="NCBI Taxonomy" id="439358"/>
    <lineage>
        <taxon>Eukaryota</taxon>
        <taxon>Metazoa</taxon>
        <taxon>Ecdysozoa</taxon>
        <taxon>Arthropoda</taxon>
        <taxon>Hexapoda</taxon>
        <taxon>Insecta</taxon>
        <taxon>Pterygota</taxon>
        <taxon>Neoptera</taxon>
        <taxon>Paraneoptera</taxon>
        <taxon>Thysanoptera</taxon>
        <taxon>Terebrantia</taxon>
        <taxon>Thripoidea</taxon>
        <taxon>Thripidae</taxon>
        <taxon>Megalurothrips</taxon>
    </lineage>
</organism>
<keyword evidence="4 5" id="KW-0949">S-adenosyl-L-methionine</keyword>
<dbReference type="PANTHER" id="PTHR23068">
    <property type="entry name" value="DNA CYTOSINE-5- -METHYLTRANSFERASE 3-RELATED"/>
    <property type="match status" value="1"/>
</dbReference>
<dbReference type="InterPro" id="IPR018117">
    <property type="entry name" value="C5_DNA_meth_AS"/>
</dbReference>
<feature type="active site" evidence="5">
    <location>
        <position position="145"/>
    </location>
</feature>